<dbReference type="GO" id="GO:0005524">
    <property type="term" value="F:ATP binding"/>
    <property type="evidence" value="ECO:0007669"/>
    <property type="project" value="InterPro"/>
</dbReference>
<dbReference type="Proteomes" id="UP001497497">
    <property type="component" value="Unassembled WGS sequence"/>
</dbReference>
<dbReference type="InterPro" id="IPR036890">
    <property type="entry name" value="HATPase_C_sf"/>
</dbReference>
<dbReference type="GO" id="GO:0030983">
    <property type="term" value="F:mismatched DNA binding"/>
    <property type="evidence" value="ECO:0007669"/>
    <property type="project" value="InterPro"/>
</dbReference>
<dbReference type="InterPro" id="IPR002099">
    <property type="entry name" value="MutL/Mlh/PMS"/>
</dbReference>
<evidence type="ECO:0000256" key="1">
    <source>
        <dbReference type="ARBA" id="ARBA00006082"/>
    </source>
</evidence>
<proteinExistence type="inferred from homology"/>
<comment type="caution">
    <text evidence="4">The sequence shown here is derived from an EMBL/GenBank/DDBJ whole genome shotgun (WGS) entry which is preliminary data.</text>
</comment>
<dbReference type="Gene3D" id="3.30.565.10">
    <property type="entry name" value="Histidine kinase-like ATPase, C-terminal domain"/>
    <property type="match status" value="1"/>
</dbReference>
<dbReference type="SUPFAM" id="SSF55874">
    <property type="entry name" value="ATPase domain of HSP90 chaperone/DNA topoisomerase II/histidine kinase"/>
    <property type="match status" value="1"/>
</dbReference>
<reference evidence="4 5" key="1">
    <citation type="submission" date="2024-04" db="EMBL/GenBank/DDBJ databases">
        <authorList>
            <consortium name="Genoscope - CEA"/>
            <person name="William W."/>
        </authorList>
    </citation>
    <scope>NUCLEOTIDE SEQUENCE [LARGE SCALE GENOMIC DNA]</scope>
</reference>
<protein>
    <recommendedName>
        <fullName evidence="3">DNA mismatch repair protein S5 domain-containing protein</fullName>
    </recommendedName>
</protein>
<keyword evidence="5" id="KW-1185">Reference proteome</keyword>
<keyword evidence="2" id="KW-0227">DNA damage</keyword>
<organism evidence="4 5">
    <name type="scientific">Lymnaea stagnalis</name>
    <name type="common">Great pond snail</name>
    <name type="synonym">Helix stagnalis</name>
    <dbReference type="NCBI Taxonomy" id="6523"/>
    <lineage>
        <taxon>Eukaryota</taxon>
        <taxon>Metazoa</taxon>
        <taxon>Spiralia</taxon>
        <taxon>Lophotrochozoa</taxon>
        <taxon>Mollusca</taxon>
        <taxon>Gastropoda</taxon>
        <taxon>Heterobranchia</taxon>
        <taxon>Euthyneura</taxon>
        <taxon>Panpulmonata</taxon>
        <taxon>Hygrophila</taxon>
        <taxon>Lymnaeoidea</taxon>
        <taxon>Lymnaeidae</taxon>
        <taxon>Lymnaea</taxon>
    </lineage>
</organism>
<dbReference type="Pfam" id="PF13589">
    <property type="entry name" value="HATPase_c_3"/>
    <property type="match status" value="1"/>
</dbReference>
<dbReference type="SMART" id="SM01340">
    <property type="entry name" value="DNA_mis_repair"/>
    <property type="match status" value="1"/>
</dbReference>
<dbReference type="GO" id="GO:0140664">
    <property type="term" value="F:ATP-dependent DNA damage sensor activity"/>
    <property type="evidence" value="ECO:0007669"/>
    <property type="project" value="InterPro"/>
</dbReference>
<sequence>MIHRLSEEVRGALRTGVALTSFAQAVEELVLNSIDAGATSVAARVDLQSFKIQIVDNGAGITQEQFPLIGERYATSKCNSLKDLDNLKYFGYRGEALASLRSAVTFLEIISRPRSSGITYCKCFHNGKPSDIMESSVPRPSAGTTVTAHNLFYNLPVRQKHLNEGLEMERIRFHVAATALMWPHISFSLRDDSVGHVILQTCKSNSVPMSLSTIFPAAKSRNLKELSISAGEFKIYGVVCTDSYSRKDLQFVFVNKRLVLKSSIHHQMNKILGRSLILRKKCISWEEKISSGFVNSSSPVKQADRYGIFVINVECPYSAYDITFEPRKTLVEFKNWPRLIHLIQDLVYGFLRKENL</sequence>
<dbReference type="NCBIfam" id="TIGR00585">
    <property type="entry name" value="mutl"/>
    <property type="match status" value="1"/>
</dbReference>
<dbReference type="PANTHER" id="PTHR10073">
    <property type="entry name" value="DNA MISMATCH REPAIR PROTEIN MLH, PMS, MUTL"/>
    <property type="match status" value="1"/>
</dbReference>
<name>A0AAV2H5U8_LYMST</name>
<feature type="non-terminal residue" evidence="4">
    <location>
        <position position="356"/>
    </location>
</feature>
<evidence type="ECO:0000313" key="5">
    <source>
        <dbReference type="Proteomes" id="UP001497497"/>
    </source>
</evidence>
<dbReference type="InterPro" id="IPR014721">
    <property type="entry name" value="Ribsml_uS5_D2-typ_fold_subgr"/>
</dbReference>
<dbReference type="EMBL" id="CAXITT010000019">
    <property type="protein sequence ID" value="CAL1527586.1"/>
    <property type="molecule type" value="Genomic_DNA"/>
</dbReference>
<dbReference type="InterPro" id="IPR013507">
    <property type="entry name" value="DNA_mismatch_S5_2-like"/>
</dbReference>
<dbReference type="AlphaFoldDB" id="A0AAV2H5U8"/>
<dbReference type="PANTHER" id="PTHR10073:SF47">
    <property type="entry name" value="DNA MISMATCH REPAIR PROTEIN MLH3"/>
    <property type="match status" value="1"/>
</dbReference>
<dbReference type="InterPro" id="IPR020568">
    <property type="entry name" value="Ribosomal_Su5_D2-typ_SF"/>
</dbReference>
<comment type="similarity">
    <text evidence="1">Belongs to the DNA mismatch repair MutL/HexB family.</text>
</comment>
<evidence type="ECO:0000259" key="3">
    <source>
        <dbReference type="SMART" id="SM01340"/>
    </source>
</evidence>
<accession>A0AAV2H5U8</accession>
<evidence type="ECO:0000256" key="2">
    <source>
        <dbReference type="ARBA" id="ARBA00022763"/>
    </source>
</evidence>
<dbReference type="GO" id="GO:0006298">
    <property type="term" value="P:mismatch repair"/>
    <property type="evidence" value="ECO:0007669"/>
    <property type="project" value="InterPro"/>
</dbReference>
<dbReference type="Gene3D" id="3.30.230.10">
    <property type="match status" value="1"/>
</dbReference>
<evidence type="ECO:0000313" key="4">
    <source>
        <dbReference type="EMBL" id="CAL1527586.1"/>
    </source>
</evidence>
<dbReference type="GO" id="GO:0016887">
    <property type="term" value="F:ATP hydrolysis activity"/>
    <property type="evidence" value="ECO:0007669"/>
    <property type="project" value="InterPro"/>
</dbReference>
<gene>
    <name evidence="4" type="ORF">GSLYS_00001756001</name>
</gene>
<feature type="domain" description="DNA mismatch repair protein S5" evidence="3">
    <location>
        <begin position="211"/>
        <end position="352"/>
    </location>
</feature>
<dbReference type="InterPro" id="IPR038973">
    <property type="entry name" value="MutL/Mlh/Pms-like"/>
</dbReference>
<dbReference type="SUPFAM" id="SSF54211">
    <property type="entry name" value="Ribosomal protein S5 domain 2-like"/>
    <property type="match status" value="1"/>
</dbReference>
<dbReference type="GO" id="GO:0032300">
    <property type="term" value="C:mismatch repair complex"/>
    <property type="evidence" value="ECO:0007669"/>
    <property type="project" value="InterPro"/>
</dbReference>